<evidence type="ECO:0000313" key="4">
    <source>
        <dbReference type="Proteomes" id="UP001153555"/>
    </source>
</evidence>
<evidence type="ECO:0000256" key="1">
    <source>
        <dbReference type="SAM" id="MobiDB-lite"/>
    </source>
</evidence>
<organism evidence="3 4">
    <name type="scientific">Striga hermonthica</name>
    <name type="common">Purple witchweed</name>
    <name type="synonym">Buchnera hermonthica</name>
    <dbReference type="NCBI Taxonomy" id="68872"/>
    <lineage>
        <taxon>Eukaryota</taxon>
        <taxon>Viridiplantae</taxon>
        <taxon>Streptophyta</taxon>
        <taxon>Embryophyta</taxon>
        <taxon>Tracheophyta</taxon>
        <taxon>Spermatophyta</taxon>
        <taxon>Magnoliopsida</taxon>
        <taxon>eudicotyledons</taxon>
        <taxon>Gunneridae</taxon>
        <taxon>Pentapetalae</taxon>
        <taxon>asterids</taxon>
        <taxon>lamiids</taxon>
        <taxon>Lamiales</taxon>
        <taxon>Orobanchaceae</taxon>
        <taxon>Buchnereae</taxon>
        <taxon>Striga</taxon>
    </lineage>
</organism>
<accession>A0A9N7NYZ5</accession>
<protein>
    <submittedName>
        <fullName evidence="3">Uncharacterized protein</fullName>
    </submittedName>
</protein>
<keyword evidence="2" id="KW-0472">Membrane</keyword>
<dbReference type="Proteomes" id="UP001153555">
    <property type="component" value="Unassembled WGS sequence"/>
</dbReference>
<feature type="transmembrane region" description="Helical" evidence="2">
    <location>
        <begin position="16"/>
        <end position="39"/>
    </location>
</feature>
<dbReference type="PANTHER" id="PTHR35771">
    <property type="entry name" value="TRANSMEMBRANE PROTEIN-RELATED"/>
    <property type="match status" value="1"/>
</dbReference>
<keyword evidence="4" id="KW-1185">Reference proteome</keyword>
<dbReference type="PANTHER" id="PTHR35771:SF3">
    <property type="entry name" value="TRANSMEMBRANE PROTEIN"/>
    <property type="match status" value="1"/>
</dbReference>
<keyword evidence="2" id="KW-0812">Transmembrane</keyword>
<reference evidence="3" key="1">
    <citation type="submission" date="2019-12" db="EMBL/GenBank/DDBJ databases">
        <authorList>
            <person name="Scholes J."/>
        </authorList>
    </citation>
    <scope>NUCLEOTIDE SEQUENCE</scope>
</reference>
<evidence type="ECO:0000313" key="3">
    <source>
        <dbReference type="EMBL" id="CAA0839184.1"/>
    </source>
</evidence>
<dbReference type="EMBL" id="CACSLK010031421">
    <property type="protein sequence ID" value="CAA0839184.1"/>
    <property type="molecule type" value="Genomic_DNA"/>
</dbReference>
<dbReference type="OrthoDB" id="1653570at2759"/>
<sequence length="150" mass="16519">MEFGDELIIESYKIPWLIWVQLLVMILLIVLLFFGFTVVTSDSSTSSAAAQPPTGRKEAPATHLGHHISSNGMIKVEEHHVGTSGGPTGEDSQQHEHESSPEKDSAVLNIFKQPNHPCSYIAIAKQALYKCFGLDSGSEISSIYRHEKNE</sequence>
<gene>
    <name evidence="3" type="ORF">SHERM_05753</name>
</gene>
<evidence type="ECO:0000256" key="2">
    <source>
        <dbReference type="SAM" id="Phobius"/>
    </source>
</evidence>
<dbReference type="AlphaFoldDB" id="A0A9N7NYZ5"/>
<keyword evidence="2" id="KW-1133">Transmembrane helix</keyword>
<feature type="region of interest" description="Disordered" evidence="1">
    <location>
        <begin position="44"/>
        <end position="104"/>
    </location>
</feature>
<proteinExistence type="predicted"/>
<name>A0A9N7NYZ5_STRHE</name>
<comment type="caution">
    <text evidence="3">The sequence shown here is derived from an EMBL/GenBank/DDBJ whole genome shotgun (WGS) entry which is preliminary data.</text>
</comment>
<feature type="compositionally biased region" description="Basic and acidic residues" evidence="1">
    <location>
        <begin position="92"/>
        <end position="104"/>
    </location>
</feature>